<comment type="caution">
    <text evidence="4">The sequence shown here is derived from an EMBL/GenBank/DDBJ whole genome shotgun (WGS) entry which is preliminary data.</text>
</comment>
<feature type="domain" description="Autotransporter" evidence="3">
    <location>
        <begin position="2169"/>
        <end position="2445"/>
    </location>
</feature>
<dbReference type="RefSeq" id="WP_267990797.1">
    <property type="nucleotide sequence ID" value="NZ_JAPJZI010000001.1"/>
</dbReference>
<reference evidence="4" key="1">
    <citation type="submission" date="2022-11" db="EMBL/GenBank/DDBJ databases">
        <title>Draft genome sequence of Hoeflea poritis E7-10 and Hoeflea prorocentri PM5-8, separated from scleractinian coral Porites lutea and marine dinoflagellate.</title>
        <authorList>
            <person name="Zhang G."/>
            <person name="Wei Q."/>
            <person name="Cai L."/>
        </authorList>
    </citation>
    <scope>NUCLEOTIDE SEQUENCE</scope>
    <source>
        <strain evidence="4">PM5-8</strain>
    </source>
</reference>
<name>A0A9X3ULT7_9HYPH</name>
<dbReference type="Proteomes" id="UP001151234">
    <property type="component" value="Unassembled WGS sequence"/>
</dbReference>
<evidence type="ECO:0000256" key="1">
    <source>
        <dbReference type="SAM" id="MobiDB-lite"/>
    </source>
</evidence>
<evidence type="ECO:0000313" key="5">
    <source>
        <dbReference type="Proteomes" id="UP001151234"/>
    </source>
</evidence>
<dbReference type="SUPFAM" id="SSF103515">
    <property type="entry name" value="Autotransporter"/>
    <property type="match status" value="1"/>
</dbReference>
<dbReference type="PROSITE" id="PS51208">
    <property type="entry name" value="AUTOTRANSPORTER"/>
    <property type="match status" value="1"/>
</dbReference>
<dbReference type="SMART" id="SM00869">
    <property type="entry name" value="Autotransporter"/>
    <property type="match status" value="1"/>
</dbReference>
<feature type="compositionally biased region" description="Low complexity" evidence="1">
    <location>
        <begin position="278"/>
        <end position="287"/>
    </location>
</feature>
<dbReference type="InterPro" id="IPR036709">
    <property type="entry name" value="Autotransporte_beta_dom_sf"/>
</dbReference>
<dbReference type="EMBL" id="JAPJZI010000001">
    <property type="protein sequence ID" value="MDA5399359.1"/>
    <property type="molecule type" value="Genomic_DNA"/>
</dbReference>
<keyword evidence="2" id="KW-0472">Membrane</keyword>
<feature type="transmembrane region" description="Helical" evidence="2">
    <location>
        <begin position="20"/>
        <end position="39"/>
    </location>
</feature>
<keyword evidence="5" id="KW-1185">Reference proteome</keyword>
<accession>A0A9X3ULT7</accession>
<evidence type="ECO:0000259" key="3">
    <source>
        <dbReference type="PROSITE" id="PS51208"/>
    </source>
</evidence>
<organism evidence="4 5">
    <name type="scientific">Hoeflea prorocentri</name>
    <dbReference type="NCBI Taxonomy" id="1922333"/>
    <lineage>
        <taxon>Bacteria</taxon>
        <taxon>Pseudomonadati</taxon>
        <taxon>Pseudomonadota</taxon>
        <taxon>Alphaproteobacteria</taxon>
        <taxon>Hyphomicrobiales</taxon>
        <taxon>Rhizobiaceae</taxon>
        <taxon>Hoeflea</taxon>
    </lineage>
</organism>
<keyword evidence="2" id="KW-0812">Transmembrane</keyword>
<proteinExistence type="predicted"/>
<dbReference type="InterPro" id="IPR005546">
    <property type="entry name" value="Autotransporte_beta"/>
</dbReference>
<gene>
    <name evidence="4" type="ORF">OQ273_12315</name>
</gene>
<protein>
    <recommendedName>
        <fullName evidence="3">Autotransporter domain-containing protein</fullName>
    </recommendedName>
</protein>
<evidence type="ECO:0000256" key="2">
    <source>
        <dbReference type="SAM" id="Phobius"/>
    </source>
</evidence>
<keyword evidence="2" id="KW-1133">Transmembrane helix</keyword>
<feature type="region of interest" description="Disordered" evidence="1">
    <location>
        <begin position="271"/>
        <end position="291"/>
    </location>
</feature>
<sequence>MRTRERQRARTDEHWSNPGVAFAALAGSFFVYCTVPAIADCSTSGTTTTCNGDLDLGETVDLDDVTEVKIENLTNDSGPLVFSDIADPGADTTSVDVSFDGSSQYGASASGETVLTVGLQGGAGAAALAGSNGSDGGSAGFINLTLDNATDFDGESIFSLESRGGDGGEGYADNEATDGGQGGAAGLQTIKIGSGGIGKVTSYQGIVFNLVSSGGNGGTGGGGNVGTGNGLGGDGGVGGAAGDLTVEVDSGDISDLVGDESILVFAASKGGDGGAGGSASSTDTTHAGDGGTGAAAGNISVALSFSETVSVGNSSDGRSIVWIESVGGTGGDGGKAEPVWPENGHGGDGAAGAAAGTVDVSLSGVSLATTGEMAAGVLARSLGGGGGKRGKSTRGSGGSYGSLLEGGTADRVFVEFDGEIETLGQFSTGILLQSIGGFGGTAGVSTSVQTYGTNERSGGDGGQAELILAAGAGVQTHGDNAEGVLVQSVGGGGGKAMDSDGVTTVGGAKESIGDGGDAVATLIDGASIFTGGTFSAGAVVQSIGGGGGVMYSDDDDDDIAIRAEGDAYGGNGGTATVDLNDGSRIETNAAYSAGVIAQSIGAGGGIARSTDTGVTSIGAKKSSPAGDGGTVSAALDGMTITTMDVGAGGVVLQSIGAGGGYGVSDVTPEAKFSQRLGGTGGGGGDGGGILVNSGLPGSITTTGDLARGLMAQSVAGGGYSVNDLSVGEDITIVVSFGQVPKVNEEADDIAESIGSGGFVEIVDTYFTIGTSGDNAHGLLAQSVADGGGSSATAIDYTSKVMADTAFWLGGEGGRDSGSSSGGVVDVTVDAQITTGGNIAHGVIAQSIGGGGGEAGFVLTGDEVSEAKFTAEVGGTNGQGGSADKVTVTVNDVIGTSGHGSHAILAQSIGAGGGAGGWTSSIGSMKDADHSLSLGQSITTNQPERSGLGGQVEVYHQSGLDLTTTGDGAVAILAQSVGGGGGSLAMILAGDVTSGTGVDLTVGNDSSYGTDADTVTVLTDGSIGTQGDGSIGILAQSISNSGGYGSYVASADTFDVDGFTAKSQGGTISDGMSGDVSLEAIGSVTTLGDHASALFGQSVAGGGGVSIALVSASDLALDSLSVSLGSSEGKKGTAGDVVVQNTASLGTSGANSHGIFAQSLGGSGGYTGIVAQADLSTQSFATDVSLKLGGDSGSKNTSGMVEVTNNGGIITQGYRSRGIVAQTMGGAGGEAGLSYSGVLSPTSGQTLTTEVTIGNLAGSSGTVGDAKVYNYQEINTGGFYSDAIFAQSVGAGGGSGGNAFVLSNIDSTDVKLSVSVAVGGEGGQSSDGGTVYVENTAKLQTGKAGSSGIYAQSIGGVGGRADTAGAVLLNFLDIADGNAVAVDMIFTLGGTSGNSADGNTVTIVNDGEIDASGEASRGIFAQSIGGGGGDAGIASAYSVTQLMTSHGAGTNTSSLDASFAVGGNGATGGDGNTVSIANSARIGTDGLAGHGIFAQSIGGGGGTGGDGQLGSPDFATDFQTAFYDAGDIEEVMSDYVFADADTLTNLNSWYNDILATDTLTVSSTLTSWSMSIGGQDGALGSGAEVSITGSGDISTTGDHAAGIFAQSIGGGGGAGGIGGGDLLTDVTIGGLGGGAGDGGVVAINYHGAVTTAGQGAMGIFAQSVGGGGGAAGNIALALSSSFSTDSFGLGVVGGGTAGDGGNGGEVTIVAHAITTTGENGHGIFAQSIGGGGGAAGIDDGTTVTANVGNAGDTGDGGAVNVTVNDTLSVSGDYSAAIFAQSLGGSAGNGGDITINLNAGVSSSGTGGWGIVAQSDGDASAGDVTINIAEGGSLSTTGTSANEPITVLSAATLTINNDGTLSGGDINAGLLNSSAPVNTINNNGTITGEFALSDSSTNTFNNMSGGVFETGKNVNLGEDGVLDNAGSISIGGADKIIETIYEGTLTTTSGTFLFDLEMGGPLTDNDADYLTFEIQTTTYTPTGTLEVNLTGTNLKTSGDSGKIGIMYAGGPDNLDIDNLTVTDGAVVDYSLDKESGGEAKLSYTVDFSSVVSLLSANQAEIHDLVEELIAARIDELESSTSTTTTALAVPSVASASVAPAAAASGSSFAFIESIATSVLGAASASELAALYDRLAPGDVFVAADAALYSSYRFSEMLGGCEAQKPSGHATHYWDSTCAWIQMGGTSHNRDRSTNSIDYDENAFAMAAGVRSEIATDWMLGFALGFENISQSNTTFNSDGYRIQTGVMLTRTFGATELSGSISGGYSQYDFTRYAFHTSGWAAATAKPNLAWGSGHMRLAHAFAVNDRVTVKPSFSTGVTHIRQGAFSETGAGDYQLHIGTIENTLFSFNPSVDVISNFQLGGMAAKATFHAGFLAFAGDVTSSTTAQFSVGGPAFTLIDEAERYFANLGVNIEAQINDRFTFEAGVDALFSSDVQNYGGGVGLKMKF</sequence>
<evidence type="ECO:0000313" key="4">
    <source>
        <dbReference type="EMBL" id="MDA5399359.1"/>
    </source>
</evidence>